<feature type="compositionally biased region" description="Low complexity" evidence="1">
    <location>
        <begin position="8"/>
        <end position="22"/>
    </location>
</feature>
<sequence>MTSVITGAAAPQQAAPTTTPAPVYHDDLPIMREPPPTYAPPVKGEGINKSQRITPLRQLRKEEGPEPDWVKCPLCNKVTTIRRVSEPSDEANIPPDGEVEIVRVSNRPPLPTAK</sequence>
<reference evidence="2 3" key="1">
    <citation type="submission" date="2018-12" db="EMBL/GenBank/DDBJ databases">
        <title>Draft genome sequence of Xylaria grammica IHI A82.</title>
        <authorList>
            <person name="Buettner E."/>
            <person name="Kellner H."/>
        </authorList>
    </citation>
    <scope>NUCLEOTIDE SEQUENCE [LARGE SCALE GENOMIC DNA]</scope>
    <source>
        <strain evidence="2 3">IHI A82</strain>
    </source>
</reference>
<dbReference type="AlphaFoldDB" id="A0A439DJ76"/>
<evidence type="ECO:0000313" key="2">
    <source>
        <dbReference type="EMBL" id="RWA14464.1"/>
    </source>
</evidence>
<evidence type="ECO:0000313" key="3">
    <source>
        <dbReference type="Proteomes" id="UP000286045"/>
    </source>
</evidence>
<protein>
    <submittedName>
        <fullName evidence="2">Uncharacterized protein</fullName>
    </submittedName>
</protein>
<feature type="region of interest" description="Disordered" evidence="1">
    <location>
        <begin position="1"/>
        <end position="52"/>
    </location>
</feature>
<accession>A0A439DJ76</accession>
<name>A0A439DJ76_9PEZI</name>
<organism evidence="2 3">
    <name type="scientific">Xylaria grammica</name>
    <dbReference type="NCBI Taxonomy" id="363999"/>
    <lineage>
        <taxon>Eukaryota</taxon>
        <taxon>Fungi</taxon>
        <taxon>Dikarya</taxon>
        <taxon>Ascomycota</taxon>
        <taxon>Pezizomycotina</taxon>
        <taxon>Sordariomycetes</taxon>
        <taxon>Xylariomycetidae</taxon>
        <taxon>Xylariales</taxon>
        <taxon>Xylariaceae</taxon>
        <taxon>Xylaria</taxon>
    </lineage>
</organism>
<evidence type="ECO:0000256" key="1">
    <source>
        <dbReference type="SAM" id="MobiDB-lite"/>
    </source>
</evidence>
<gene>
    <name evidence="2" type="ORF">EKO27_g659</name>
</gene>
<dbReference type="STRING" id="363999.A0A439DJ76"/>
<dbReference type="Proteomes" id="UP000286045">
    <property type="component" value="Unassembled WGS sequence"/>
</dbReference>
<proteinExistence type="predicted"/>
<feature type="region of interest" description="Disordered" evidence="1">
    <location>
        <begin position="86"/>
        <end position="114"/>
    </location>
</feature>
<comment type="caution">
    <text evidence="2">The sequence shown here is derived from an EMBL/GenBank/DDBJ whole genome shotgun (WGS) entry which is preliminary data.</text>
</comment>
<keyword evidence="3" id="KW-1185">Reference proteome</keyword>
<dbReference type="EMBL" id="RYZI01000008">
    <property type="protein sequence ID" value="RWA14464.1"/>
    <property type="molecule type" value="Genomic_DNA"/>
</dbReference>